<evidence type="ECO:0000313" key="1">
    <source>
        <dbReference type="EMBL" id="CAD7392953.1"/>
    </source>
</evidence>
<accession>A0A7R9CC45</accession>
<proteinExistence type="predicted"/>
<name>A0A7R9CC45_TIMCR</name>
<gene>
    <name evidence="1" type="ORF">TCEB3V08_LOCUS953</name>
</gene>
<protein>
    <submittedName>
        <fullName evidence="1">Uncharacterized protein</fullName>
    </submittedName>
</protein>
<dbReference type="AlphaFoldDB" id="A0A7R9CC45"/>
<dbReference type="EMBL" id="OC316614">
    <property type="protein sequence ID" value="CAD7392953.1"/>
    <property type="molecule type" value="Genomic_DNA"/>
</dbReference>
<organism evidence="1">
    <name type="scientific">Timema cristinae</name>
    <name type="common">Walking stick</name>
    <dbReference type="NCBI Taxonomy" id="61476"/>
    <lineage>
        <taxon>Eukaryota</taxon>
        <taxon>Metazoa</taxon>
        <taxon>Ecdysozoa</taxon>
        <taxon>Arthropoda</taxon>
        <taxon>Hexapoda</taxon>
        <taxon>Insecta</taxon>
        <taxon>Pterygota</taxon>
        <taxon>Neoptera</taxon>
        <taxon>Polyneoptera</taxon>
        <taxon>Phasmatodea</taxon>
        <taxon>Timematodea</taxon>
        <taxon>Timematoidea</taxon>
        <taxon>Timematidae</taxon>
        <taxon>Timema</taxon>
    </lineage>
</organism>
<sequence length="390" mass="41041">MSLDLGDFGQENVQQTYEQGIMSFLTVNQNHIAGNRTWDRQDRSQYTTWPDADLVSLCAPPPYIGDVVQDISYSLVDVRHVKNTSDFLKGSWTRRPHHCRRLCTGRSHRTFAAETPPTVRVASTSTSDSATVENDENPVHSRLTTSLAMLAIHSGLTTSLAVLAIHSGLTTSLAVLAVHSRLTTSLAVLAVHSRLTTSLAMPAVHSGLTTSLAMLAVHSGLTTSLAVPAIHSGLTTSLAMPAVYRGLTTSLAVPAIHSGLTTSLAMPAIHSGLTTSLAVPAIHSGLTTSLAVPAIHKWSPGSNRELNPAPIGQHTGALTTIPPGLVGSMTVNDSPQNIFPFLDGLVCCLILIVACSATGIQEVEVCSAACLAPMQPGVHACLHSFALPVL</sequence>
<reference evidence="1" key="1">
    <citation type="submission" date="2020-11" db="EMBL/GenBank/DDBJ databases">
        <authorList>
            <person name="Tran Van P."/>
        </authorList>
    </citation>
    <scope>NUCLEOTIDE SEQUENCE</scope>
</reference>